<dbReference type="GO" id="GO:0016779">
    <property type="term" value="F:nucleotidyltransferase activity"/>
    <property type="evidence" value="ECO:0007669"/>
    <property type="project" value="UniProtKB-KW"/>
</dbReference>
<dbReference type="InterPro" id="IPR041459">
    <property type="entry name" value="MPTase-PolyVal"/>
</dbReference>
<dbReference type="GO" id="GO:0003697">
    <property type="term" value="F:single-stranded DNA binding"/>
    <property type="evidence" value="ECO:0007669"/>
    <property type="project" value="InterPro"/>
</dbReference>
<sequence length="376" mass="42592">MEKEKQARDVRQEVTDAIVKKLEAGVMPWRRGWSSAEQAKDALLLPRNGETGRAYRGGNRLYLMTMMQEKGWSDPRFMTFNQLQKLDAGPRKGEKGLPVEYWDELPFWKRRDVDVLLCGEKVKVHAVDPQLKIATVGDDRRDVHTQSLFVQGPAGQVISWGAAERSLNLLFAKYAVVFNVEQCRGLEKWLEQNPIEKPQRTEIGLDETLSKIVAGIEKTGLVVKHEPQDRAFYTPLADRITMPRPEQFHSVAEYRSTLLHELGHATGHEKRLAREGITKIAPFGSEIYAKEELVAELTSAFMAAETGIERLDDSHASYIDSWLKALKGQNGKHVLFEAARDAEKATDYLLDRGRGIEIEKARETKAKNKGQELEIA</sequence>
<dbReference type="Pfam" id="PF18818">
    <property type="entry name" value="MPTase-PolyVal"/>
    <property type="match status" value="1"/>
</dbReference>
<name>A0A554XH66_9BURK</name>
<reference evidence="3 4" key="1">
    <citation type="submission" date="2019-07" db="EMBL/GenBank/DDBJ databases">
        <title>Tepidimonas charontis SPSP-6 draft genome.</title>
        <authorList>
            <person name="Da Costa M.S."/>
            <person name="Froufe H.J.C."/>
            <person name="Egas C."/>
            <person name="Albuquerque L."/>
        </authorList>
    </citation>
    <scope>NUCLEOTIDE SEQUENCE [LARGE SCALE GENOMIC DNA]</scope>
    <source>
        <strain evidence="3 4">SPSP-6</strain>
    </source>
</reference>
<evidence type="ECO:0000313" key="4">
    <source>
        <dbReference type="Proteomes" id="UP000318294"/>
    </source>
</evidence>
<proteinExistence type="predicted"/>
<protein>
    <submittedName>
        <fullName evidence="3">DNA primase TraC</fullName>
        <ecNumber evidence="3">2.7.7.-</ecNumber>
    </submittedName>
</protein>
<keyword evidence="3" id="KW-0808">Transferase</keyword>
<feature type="domain" description="Polyvalent protein metallopeptidase" evidence="2">
    <location>
        <begin position="216"/>
        <end position="340"/>
    </location>
</feature>
<keyword evidence="4" id="KW-1185">Reference proteome</keyword>
<dbReference type="AlphaFoldDB" id="A0A554XH66"/>
<dbReference type="OrthoDB" id="9792687at2"/>
<dbReference type="EMBL" id="VJON01000010">
    <property type="protein sequence ID" value="TSE35129.1"/>
    <property type="molecule type" value="Genomic_DNA"/>
</dbReference>
<dbReference type="RefSeq" id="WP_144327905.1">
    <property type="nucleotide sequence ID" value="NZ_VJON01000010.1"/>
</dbReference>
<evidence type="ECO:0000259" key="2">
    <source>
        <dbReference type="Pfam" id="PF18818"/>
    </source>
</evidence>
<accession>A0A554XH66</accession>
<dbReference type="Pfam" id="PF08401">
    <property type="entry name" value="ArdcN"/>
    <property type="match status" value="1"/>
</dbReference>
<gene>
    <name evidence="3" type="primary">traC_2</name>
    <name evidence="3" type="ORF">Tchar_00918</name>
</gene>
<dbReference type="Proteomes" id="UP000318294">
    <property type="component" value="Unassembled WGS sequence"/>
</dbReference>
<comment type="caution">
    <text evidence="3">The sequence shown here is derived from an EMBL/GenBank/DDBJ whole genome shotgun (WGS) entry which is preliminary data.</text>
</comment>
<evidence type="ECO:0000313" key="3">
    <source>
        <dbReference type="EMBL" id="TSE35129.1"/>
    </source>
</evidence>
<organism evidence="3 4">
    <name type="scientific">Tepidimonas charontis</name>
    <dbReference type="NCBI Taxonomy" id="2267262"/>
    <lineage>
        <taxon>Bacteria</taxon>
        <taxon>Pseudomonadati</taxon>
        <taxon>Pseudomonadota</taxon>
        <taxon>Betaproteobacteria</taxon>
        <taxon>Burkholderiales</taxon>
        <taxon>Tepidimonas</taxon>
    </lineage>
</organism>
<dbReference type="EC" id="2.7.7.-" evidence="3"/>
<dbReference type="InterPro" id="IPR013610">
    <property type="entry name" value="ArdC_N"/>
</dbReference>
<evidence type="ECO:0000259" key="1">
    <source>
        <dbReference type="Pfam" id="PF08401"/>
    </source>
</evidence>
<keyword evidence="3" id="KW-0548">Nucleotidyltransferase</keyword>
<feature type="domain" description="N-terminal" evidence="1">
    <location>
        <begin position="9"/>
        <end position="105"/>
    </location>
</feature>